<dbReference type="Pfam" id="PF13432">
    <property type="entry name" value="TPR_16"/>
    <property type="match status" value="3"/>
</dbReference>
<dbReference type="PROSITE" id="PS50005">
    <property type="entry name" value="TPR"/>
    <property type="match status" value="5"/>
</dbReference>
<evidence type="ECO:0000256" key="9">
    <source>
        <dbReference type="SAM" id="MobiDB-lite"/>
    </source>
</evidence>
<evidence type="ECO:0000259" key="10">
    <source>
        <dbReference type="Pfam" id="PF13844"/>
    </source>
</evidence>
<keyword evidence="6" id="KW-0677">Repeat</keyword>
<feature type="domain" description="O-GlcNAc transferase C-terminal" evidence="10">
    <location>
        <begin position="422"/>
        <end position="565"/>
    </location>
</feature>
<dbReference type="Gene3D" id="3.40.50.11380">
    <property type="match status" value="1"/>
</dbReference>
<dbReference type="SMART" id="SM00028">
    <property type="entry name" value="TPR"/>
    <property type="match status" value="10"/>
</dbReference>
<evidence type="ECO:0000313" key="12">
    <source>
        <dbReference type="Proteomes" id="UP001180487"/>
    </source>
</evidence>
<dbReference type="PANTHER" id="PTHR44835:SF1">
    <property type="entry name" value="PROTEIN O-GLCNAC TRANSFERASE"/>
    <property type="match status" value="1"/>
</dbReference>
<organism evidence="11 12">
    <name type="scientific">Rhodoferax ferrireducens</name>
    <dbReference type="NCBI Taxonomy" id="192843"/>
    <lineage>
        <taxon>Bacteria</taxon>
        <taxon>Pseudomonadati</taxon>
        <taxon>Pseudomonadota</taxon>
        <taxon>Betaproteobacteria</taxon>
        <taxon>Burkholderiales</taxon>
        <taxon>Comamonadaceae</taxon>
        <taxon>Rhodoferax</taxon>
    </lineage>
</organism>
<feature type="repeat" description="TPR" evidence="8">
    <location>
        <begin position="270"/>
        <end position="303"/>
    </location>
</feature>
<dbReference type="PANTHER" id="PTHR44835">
    <property type="entry name" value="UDP-N-ACETYLGLUCOSAMINE--PEPTIDE N-ACETYLGLUCOSAMINYLTRANSFERASE SPINDLY-RELATED"/>
    <property type="match status" value="1"/>
</dbReference>
<dbReference type="Pfam" id="PF13844">
    <property type="entry name" value="Glyco_transf_41"/>
    <property type="match status" value="2"/>
</dbReference>
<evidence type="ECO:0000256" key="6">
    <source>
        <dbReference type="ARBA" id="ARBA00022737"/>
    </source>
</evidence>
<feature type="domain" description="O-GlcNAc transferase C-terminal" evidence="10">
    <location>
        <begin position="606"/>
        <end position="764"/>
    </location>
</feature>
<keyword evidence="7 8" id="KW-0802">TPR repeat</keyword>
<evidence type="ECO:0000256" key="8">
    <source>
        <dbReference type="PROSITE-ProRule" id="PRU00339"/>
    </source>
</evidence>
<evidence type="ECO:0000256" key="3">
    <source>
        <dbReference type="ARBA" id="ARBA00011970"/>
    </source>
</evidence>
<feature type="region of interest" description="Disordered" evidence="9">
    <location>
        <begin position="13"/>
        <end position="37"/>
    </location>
</feature>
<dbReference type="InterPro" id="IPR051939">
    <property type="entry name" value="Glycosyltr_41/O-GlcNAc_trsf"/>
</dbReference>
<comment type="similarity">
    <text evidence="2">Belongs to the glycosyltransferase 41 family. O-GlcNAc transferase subfamily.</text>
</comment>
<feature type="compositionally biased region" description="Pro residues" evidence="9">
    <location>
        <begin position="17"/>
        <end position="27"/>
    </location>
</feature>
<dbReference type="Proteomes" id="UP001180487">
    <property type="component" value="Unassembled WGS sequence"/>
</dbReference>
<dbReference type="GO" id="GO:0016740">
    <property type="term" value="F:transferase activity"/>
    <property type="evidence" value="ECO:0007669"/>
    <property type="project" value="UniProtKB-KW"/>
</dbReference>
<dbReference type="EMBL" id="JAVDXT010000008">
    <property type="protein sequence ID" value="MDR7380366.1"/>
    <property type="molecule type" value="Genomic_DNA"/>
</dbReference>
<dbReference type="EC" id="2.4.1.255" evidence="3"/>
<keyword evidence="12" id="KW-1185">Reference proteome</keyword>
<comment type="pathway">
    <text evidence="1">Protein modification; protein glycosylation.</text>
</comment>
<feature type="repeat" description="TPR" evidence="8">
    <location>
        <begin position="32"/>
        <end position="65"/>
    </location>
</feature>
<feature type="repeat" description="TPR" evidence="8">
    <location>
        <begin position="202"/>
        <end position="235"/>
    </location>
</feature>
<keyword evidence="5 11" id="KW-0808">Transferase</keyword>
<proteinExistence type="inferred from homology"/>
<dbReference type="InterPro" id="IPR029489">
    <property type="entry name" value="OGT/SEC/SPY_C"/>
</dbReference>
<dbReference type="Gene3D" id="3.40.50.2000">
    <property type="entry name" value="Glycogen Phosphorylase B"/>
    <property type="match status" value="1"/>
</dbReference>
<dbReference type="Gene3D" id="1.25.40.10">
    <property type="entry name" value="Tetratricopeptide repeat domain"/>
    <property type="match status" value="2"/>
</dbReference>
<evidence type="ECO:0000256" key="1">
    <source>
        <dbReference type="ARBA" id="ARBA00004922"/>
    </source>
</evidence>
<keyword evidence="4" id="KW-0328">Glycosyltransferase</keyword>
<sequence length="787" mass="85968">MHSWLKKLFSAGSSPVPATPLPTPAVAPPETSADHRRRGNRFLDQGNLAAALACYRQAVALDPHSVDAHTSLGYALQQTGDLVAAQAALAQARQLQAESFDAAYLLGQVCASLDQPEQAILHWEAALTLQPTFEPVYAELCQALSKTGAWDKALSTLASGMQRFPDNAAFHFLRGNLHAQAQEWSEAAAQYAAALRLNPQLTEAHGNLAAVFQAQQNWQQALEQYEHALRRNPRDAAQLTGRATVLLQLGQHAQALSSCQEALAILPNSVEAHRILGYIHLQTENYSLAAQHSRKALELAPRNADALNNLGNALAAQGELHDAADALRAAVAIDATSAVFHSNLGGILLLQGRLEDAIHHLRHATTAPQSPLSSLQSAYSNLLFALNYHPDLGAEEIFESYRAYEQSVGTPLRPTWAPHTNDRRVDRRLKVGYVSPDFKNHAASFFLEPLLSQHNRQVVEVYAYAELAKEDAVTQRYKQYVEHWVPTQGMTDAALAERIRADGIDILVDAAGHTVGNRLAVFARKPAPVSVSWMGYGYTTGLQAVDYYLTDAISAPAGSETLFSEAPWRLPGGYVAYRASAAMGEVNALPALERGYITLGTLTRAIRINHRTVRVWTQILHRLPTARLVVDSRSFEDPKMQAETLATFTAQGIAAERLQIGFHSPPWDVLRGMDIGLDCFPHNSGTTLFETLYMGLPYVTLEGRPSVGRMGSAILHGLGHPEWIAQTEADYVEKVVALASDLPALAQLRATLRQQMQTSVLMDEPGFARAVESAYADMFARWVAQPA</sequence>
<accession>A0ABU2CG86</accession>
<evidence type="ECO:0000256" key="2">
    <source>
        <dbReference type="ARBA" id="ARBA00005386"/>
    </source>
</evidence>
<dbReference type="InterPro" id="IPR019734">
    <property type="entry name" value="TPR_rpt"/>
</dbReference>
<evidence type="ECO:0000256" key="4">
    <source>
        <dbReference type="ARBA" id="ARBA00022676"/>
    </source>
</evidence>
<feature type="repeat" description="TPR" evidence="8">
    <location>
        <begin position="168"/>
        <end position="201"/>
    </location>
</feature>
<dbReference type="InterPro" id="IPR011990">
    <property type="entry name" value="TPR-like_helical_dom_sf"/>
</dbReference>
<evidence type="ECO:0000313" key="11">
    <source>
        <dbReference type="EMBL" id="MDR7380366.1"/>
    </source>
</evidence>
<gene>
    <name evidence="11" type="ORF">J2X19_005069</name>
</gene>
<dbReference type="SUPFAM" id="SSF48452">
    <property type="entry name" value="TPR-like"/>
    <property type="match status" value="2"/>
</dbReference>
<comment type="caution">
    <text evidence="11">The sequence shown here is derived from an EMBL/GenBank/DDBJ whole genome shotgun (WGS) entry which is preliminary data.</text>
</comment>
<name>A0ABU2CG86_9BURK</name>
<evidence type="ECO:0000256" key="5">
    <source>
        <dbReference type="ARBA" id="ARBA00022679"/>
    </source>
</evidence>
<evidence type="ECO:0000256" key="7">
    <source>
        <dbReference type="ARBA" id="ARBA00022803"/>
    </source>
</evidence>
<dbReference type="Pfam" id="PF13414">
    <property type="entry name" value="TPR_11"/>
    <property type="match status" value="1"/>
</dbReference>
<dbReference type="RefSeq" id="WP_310377188.1">
    <property type="nucleotide sequence ID" value="NZ_JAVDXT010000008.1"/>
</dbReference>
<feature type="repeat" description="TPR" evidence="8">
    <location>
        <begin position="304"/>
        <end position="337"/>
    </location>
</feature>
<protein>
    <recommendedName>
        <fullName evidence="3">protein O-GlcNAc transferase</fullName>
        <ecNumber evidence="3">2.4.1.255</ecNumber>
    </recommendedName>
</protein>
<reference evidence="11 12" key="1">
    <citation type="submission" date="2023-07" db="EMBL/GenBank/DDBJ databases">
        <title>Sorghum-associated microbial communities from plants grown in Nebraska, USA.</title>
        <authorList>
            <person name="Schachtman D."/>
        </authorList>
    </citation>
    <scope>NUCLEOTIDE SEQUENCE [LARGE SCALE GENOMIC DNA]</scope>
    <source>
        <strain evidence="11 12">BE313</strain>
    </source>
</reference>